<accession>A0ABQ5QH18</accession>
<evidence type="ECO:0008006" key="5">
    <source>
        <dbReference type="Google" id="ProtNLM"/>
    </source>
</evidence>
<organism evidence="3 4">
    <name type="scientific">Geothrix limicola</name>
    <dbReference type="NCBI Taxonomy" id="2927978"/>
    <lineage>
        <taxon>Bacteria</taxon>
        <taxon>Pseudomonadati</taxon>
        <taxon>Acidobacteriota</taxon>
        <taxon>Holophagae</taxon>
        <taxon>Holophagales</taxon>
        <taxon>Holophagaceae</taxon>
        <taxon>Geothrix</taxon>
    </lineage>
</organism>
<feature type="chain" id="PRO_5046616902" description="SH3 domain-containing protein" evidence="2">
    <location>
        <begin position="22"/>
        <end position="156"/>
    </location>
</feature>
<dbReference type="RefSeq" id="WP_285575028.1">
    <property type="nucleotide sequence ID" value="NZ_BSDE01000003.1"/>
</dbReference>
<evidence type="ECO:0000256" key="2">
    <source>
        <dbReference type="SAM" id="SignalP"/>
    </source>
</evidence>
<evidence type="ECO:0000256" key="1">
    <source>
        <dbReference type="SAM" id="MobiDB-lite"/>
    </source>
</evidence>
<evidence type="ECO:0000313" key="3">
    <source>
        <dbReference type="EMBL" id="GLH73631.1"/>
    </source>
</evidence>
<reference evidence="3 4" key="1">
    <citation type="journal article" date="2023" name="Antonie Van Leeuwenhoek">
        <title>Mesoterricola silvestris gen. nov., sp. nov., Mesoterricola sediminis sp. nov., Geothrix oryzae sp. nov., Geothrix edaphica sp. nov., Geothrix rubra sp. nov., and Geothrix limicola sp. nov., six novel members of Acidobacteriota isolated from soils.</title>
        <authorList>
            <person name="Itoh H."/>
            <person name="Sugisawa Y."/>
            <person name="Mise K."/>
            <person name="Xu Z."/>
            <person name="Kuniyasu M."/>
            <person name="Ushijima N."/>
            <person name="Kawano K."/>
            <person name="Kobayashi E."/>
            <person name="Shiratori Y."/>
            <person name="Masuda Y."/>
            <person name="Senoo K."/>
        </authorList>
    </citation>
    <scope>NUCLEOTIDE SEQUENCE [LARGE SCALE GENOMIC DNA]</scope>
    <source>
        <strain evidence="3 4">Red804</strain>
    </source>
</reference>
<feature type="region of interest" description="Disordered" evidence="1">
    <location>
        <begin position="106"/>
        <end position="156"/>
    </location>
</feature>
<evidence type="ECO:0000313" key="4">
    <source>
        <dbReference type="Proteomes" id="UP001165069"/>
    </source>
</evidence>
<comment type="caution">
    <text evidence="3">The sequence shown here is derived from an EMBL/GenBank/DDBJ whole genome shotgun (WGS) entry which is preliminary data.</text>
</comment>
<name>A0ABQ5QH18_9BACT</name>
<dbReference type="Proteomes" id="UP001165069">
    <property type="component" value="Unassembled WGS sequence"/>
</dbReference>
<keyword evidence="2" id="KW-0732">Signal</keyword>
<sequence length="156" mass="19382">MNRRLLPLAFLLSVGASSAWAQVHVQIELGLPVAPPLVVIRPGIQVVEGFGEEVFFSDGWYWCRRHDGWYRARSPRARFGWVEERRVPRRLIEVPRGQYRNWHHERGMERREERRDERRMERREDRREDRRREERGRERREERHEERDERDHRRDH</sequence>
<feature type="signal peptide" evidence="2">
    <location>
        <begin position="1"/>
        <end position="21"/>
    </location>
</feature>
<gene>
    <name evidence="3" type="ORF">GETHLI_21330</name>
</gene>
<protein>
    <recommendedName>
        <fullName evidence="5">SH3 domain-containing protein</fullName>
    </recommendedName>
</protein>
<proteinExistence type="predicted"/>
<dbReference type="EMBL" id="BSDE01000003">
    <property type="protein sequence ID" value="GLH73631.1"/>
    <property type="molecule type" value="Genomic_DNA"/>
</dbReference>
<keyword evidence="4" id="KW-1185">Reference proteome</keyword>